<name>X1BYF6_9ZZZZ</name>
<keyword evidence="1" id="KW-0732">Signal</keyword>
<keyword evidence="2" id="KW-0472">Membrane</keyword>
<sequence length="122" mass="13500">TGILAWQTGTTESITWISTGSIVNVKIELYLSGILDSELTSGTPSDGEISWTIPFGLSNSSQYQIKITDIANPTNYDYSDYFEIYTSSELIGNEVPGYDLILLIGISSVMILILIRKKLRKK</sequence>
<protein>
    <recommendedName>
        <fullName evidence="3">Yeast cell wall synthesis Kre9/Knh1-like N-terminal domain-containing protein</fullName>
    </recommendedName>
</protein>
<dbReference type="AlphaFoldDB" id="X1BYF6"/>
<accession>X1BYF6</accession>
<gene>
    <name evidence="4" type="ORF">S01H4_22821</name>
</gene>
<keyword evidence="2" id="KW-1133">Transmembrane helix</keyword>
<dbReference type="EMBL" id="BART01010513">
    <property type="protein sequence ID" value="GAG89233.1"/>
    <property type="molecule type" value="Genomic_DNA"/>
</dbReference>
<evidence type="ECO:0000256" key="2">
    <source>
        <dbReference type="SAM" id="Phobius"/>
    </source>
</evidence>
<dbReference type="NCBIfam" id="NF033507">
    <property type="entry name" value="Loki-CTERM"/>
    <property type="match status" value="1"/>
</dbReference>
<keyword evidence="2" id="KW-0812">Transmembrane</keyword>
<evidence type="ECO:0000313" key="4">
    <source>
        <dbReference type="EMBL" id="GAG89233.1"/>
    </source>
</evidence>
<feature type="domain" description="Yeast cell wall synthesis Kre9/Knh1-like N-terminal" evidence="3">
    <location>
        <begin position="6"/>
        <end position="84"/>
    </location>
</feature>
<feature type="transmembrane region" description="Helical" evidence="2">
    <location>
        <begin position="95"/>
        <end position="115"/>
    </location>
</feature>
<dbReference type="Pfam" id="PF10342">
    <property type="entry name" value="Kre9_KNH"/>
    <property type="match status" value="1"/>
</dbReference>
<feature type="non-terminal residue" evidence="4">
    <location>
        <position position="1"/>
    </location>
</feature>
<evidence type="ECO:0000256" key="1">
    <source>
        <dbReference type="ARBA" id="ARBA00022729"/>
    </source>
</evidence>
<dbReference type="InterPro" id="IPR018466">
    <property type="entry name" value="Kre9/Knh1-like_N"/>
</dbReference>
<reference evidence="4" key="1">
    <citation type="journal article" date="2014" name="Front. Microbiol.">
        <title>High frequency of phylogenetically diverse reductive dehalogenase-homologous genes in deep subseafloor sedimentary metagenomes.</title>
        <authorList>
            <person name="Kawai M."/>
            <person name="Futagami T."/>
            <person name="Toyoda A."/>
            <person name="Takaki Y."/>
            <person name="Nishi S."/>
            <person name="Hori S."/>
            <person name="Arai W."/>
            <person name="Tsubouchi T."/>
            <person name="Morono Y."/>
            <person name="Uchiyama I."/>
            <person name="Ito T."/>
            <person name="Fujiyama A."/>
            <person name="Inagaki F."/>
            <person name="Takami H."/>
        </authorList>
    </citation>
    <scope>NUCLEOTIDE SEQUENCE</scope>
    <source>
        <strain evidence="4">Expedition CK06-06</strain>
    </source>
</reference>
<comment type="caution">
    <text evidence="4">The sequence shown here is derived from an EMBL/GenBank/DDBJ whole genome shotgun (WGS) entry which is preliminary data.</text>
</comment>
<proteinExistence type="predicted"/>
<evidence type="ECO:0000259" key="3">
    <source>
        <dbReference type="Pfam" id="PF10342"/>
    </source>
</evidence>
<organism evidence="4">
    <name type="scientific">marine sediment metagenome</name>
    <dbReference type="NCBI Taxonomy" id="412755"/>
    <lineage>
        <taxon>unclassified sequences</taxon>
        <taxon>metagenomes</taxon>
        <taxon>ecological metagenomes</taxon>
    </lineage>
</organism>